<dbReference type="AlphaFoldDB" id="A0A2Z6NAD3"/>
<keyword evidence="2" id="KW-1185">Reference proteome</keyword>
<protein>
    <submittedName>
        <fullName evidence="1">Uncharacterized protein</fullName>
    </submittedName>
</protein>
<proteinExistence type="predicted"/>
<sequence>MDFRKYVRDKSCQRCRSSSNRGGAVIIRAQRKNRKRKIALACSTVIRTISSYPCTEDSATQWSLK</sequence>
<name>A0A2Z6NAD3_TRISU</name>
<organism evidence="1 2">
    <name type="scientific">Trifolium subterraneum</name>
    <name type="common">Subterranean clover</name>
    <dbReference type="NCBI Taxonomy" id="3900"/>
    <lineage>
        <taxon>Eukaryota</taxon>
        <taxon>Viridiplantae</taxon>
        <taxon>Streptophyta</taxon>
        <taxon>Embryophyta</taxon>
        <taxon>Tracheophyta</taxon>
        <taxon>Spermatophyta</taxon>
        <taxon>Magnoliopsida</taxon>
        <taxon>eudicotyledons</taxon>
        <taxon>Gunneridae</taxon>
        <taxon>Pentapetalae</taxon>
        <taxon>rosids</taxon>
        <taxon>fabids</taxon>
        <taxon>Fabales</taxon>
        <taxon>Fabaceae</taxon>
        <taxon>Papilionoideae</taxon>
        <taxon>50 kb inversion clade</taxon>
        <taxon>NPAAA clade</taxon>
        <taxon>Hologalegina</taxon>
        <taxon>IRL clade</taxon>
        <taxon>Trifolieae</taxon>
        <taxon>Trifolium</taxon>
    </lineage>
</organism>
<accession>A0A2Z6NAD3</accession>
<reference evidence="2" key="1">
    <citation type="journal article" date="2017" name="Front. Plant Sci.">
        <title>Climate Clever Clovers: New Paradigm to Reduce the Environmental Footprint of Ruminants by Breeding Low Methanogenic Forages Utilizing Haplotype Variation.</title>
        <authorList>
            <person name="Kaur P."/>
            <person name="Appels R."/>
            <person name="Bayer P.E."/>
            <person name="Keeble-Gagnere G."/>
            <person name="Wang J."/>
            <person name="Hirakawa H."/>
            <person name="Shirasawa K."/>
            <person name="Vercoe P."/>
            <person name="Stefanova K."/>
            <person name="Durmic Z."/>
            <person name="Nichols P."/>
            <person name="Revell C."/>
            <person name="Isobe S.N."/>
            <person name="Edwards D."/>
            <person name="Erskine W."/>
        </authorList>
    </citation>
    <scope>NUCLEOTIDE SEQUENCE [LARGE SCALE GENOMIC DNA]</scope>
    <source>
        <strain evidence="2">cv. Daliak</strain>
    </source>
</reference>
<dbReference type="Proteomes" id="UP000242715">
    <property type="component" value="Unassembled WGS sequence"/>
</dbReference>
<evidence type="ECO:0000313" key="1">
    <source>
        <dbReference type="EMBL" id="GAU33180.1"/>
    </source>
</evidence>
<gene>
    <name evidence="1" type="ORF">TSUD_206390</name>
</gene>
<dbReference type="EMBL" id="DF973518">
    <property type="protein sequence ID" value="GAU33180.1"/>
    <property type="molecule type" value="Genomic_DNA"/>
</dbReference>
<evidence type="ECO:0000313" key="2">
    <source>
        <dbReference type="Proteomes" id="UP000242715"/>
    </source>
</evidence>